<dbReference type="PRINTS" id="PR00080">
    <property type="entry name" value="SDRFAMILY"/>
</dbReference>
<evidence type="ECO:0000313" key="3">
    <source>
        <dbReference type="EMBL" id="SVB78135.1"/>
    </source>
</evidence>
<dbReference type="PANTHER" id="PTHR42760:SF133">
    <property type="entry name" value="3-OXOACYL-[ACYL-CARRIER-PROTEIN] REDUCTASE"/>
    <property type="match status" value="1"/>
</dbReference>
<sequence>VIILILYIKRDFKLIADLNNKIVLLTGAGNGIGRGIAMIMANQGANLFVTDIDLKSAQETVDILNVDKSFSYKLDVTDNDSIKNAVTKCIEHFGNIDILVNNAGIPEPQNSSLSKQDIYDLVMDVNLTGTVNCTEAVIPYMKKQKYGKIINIASIAGLSARRTGGVYTLSKAGVIRYTKGLAVELGSYNINVNSISPGAVWTDFQKNAINADKKHNEQDAKNLFDKRYVPMMPLGRTQTPNDIGNLAVFLASDDACNITGQNINVDSGAVIE</sequence>
<dbReference type="FunFam" id="3.40.50.720:FF:000084">
    <property type="entry name" value="Short-chain dehydrogenase reductase"/>
    <property type="match status" value="1"/>
</dbReference>
<dbReference type="NCBIfam" id="NF005559">
    <property type="entry name" value="PRK07231.1"/>
    <property type="match status" value="1"/>
</dbReference>
<dbReference type="SUPFAM" id="SSF51735">
    <property type="entry name" value="NAD(P)-binding Rossmann-fold domains"/>
    <property type="match status" value="1"/>
</dbReference>
<protein>
    <recommendedName>
        <fullName evidence="4">SDR family oxidoreductase</fullName>
    </recommendedName>
</protein>
<dbReference type="AlphaFoldDB" id="A0A382GTF1"/>
<evidence type="ECO:0000256" key="1">
    <source>
        <dbReference type="ARBA" id="ARBA00006484"/>
    </source>
</evidence>
<dbReference type="PANTHER" id="PTHR42760">
    <property type="entry name" value="SHORT-CHAIN DEHYDROGENASES/REDUCTASES FAMILY MEMBER"/>
    <property type="match status" value="1"/>
</dbReference>
<reference evidence="3" key="1">
    <citation type="submission" date="2018-05" db="EMBL/GenBank/DDBJ databases">
        <authorList>
            <person name="Lanie J.A."/>
            <person name="Ng W.-L."/>
            <person name="Kazmierczak K.M."/>
            <person name="Andrzejewski T.M."/>
            <person name="Davidsen T.M."/>
            <person name="Wayne K.J."/>
            <person name="Tettelin H."/>
            <person name="Glass J.I."/>
            <person name="Rusch D."/>
            <person name="Podicherti R."/>
            <person name="Tsui H.-C.T."/>
            <person name="Winkler M.E."/>
        </authorList>
    </citation>
    <scope>NUCLEOTIDE SEQUENCE</scope>
</reference>
<proteinExistence type="inferred from homology"/>
<keyword evidence="2" id="KW-0560">Oxidoreductase</keyword>
<evidence type="ECO:0008006" key="4">
    <source>
        <dbReference type="Google" id="ProtNLM"/>
    </source>
</evidence>
<dbReference type="EMBL" id="UINC01057215">
    <property type="protein sequence ID" value="SVB78135.1"/>
    <property type="molecule type" value="Genomic_DNA"/>
</dbReference>
<dbReference type="InterPro" id="IPR002347">
    <property type="entry name" value="SDR_fam"/>
</dbReference>
<dbReference type="Pfam" id="PF13561">
    <property type="entry name" value="adh_short_C2"/>
    <property type="match status" value="1"/>
</dbReference>
<dbReference type="CDD" id="cd05233">
    <property type="entry name" value="SDR_c"/>
    <property type="match status" value="1"/>
</dbReference>
<accession>A0A382GTF1</accession>
<dbReference type="GO" id="GO:0016616">
    <property type="term" value="F:oxidoreductase activity, acting on the CH-OH group of donors, NAD or NADP as acceptor"/>
    <property type="evidence" value="ECO:0007669"/>
    <property type="project" value="TreeGrafter"/>
</dbReference>
<feature type="non-terminal residue" evidence="3">
    <location>
        <position position="1"/>
    </location>
</feature>
<name>A0A382GTF1_9ZZZZ</name>
<dbReference type="InterPro" id="IPR036291">
    <property type="entry name" value="NAD(P)-bd_dom_sf"/>
</dbReference>
<dbReference type="PRINTS" id="PR00081">
    <property type="entry name" value="GDHRDH"/>
</dbReference>
<dbReference type="Gene3D" id="3.40.50.720">
    <property type="entry name" value="NAD(P)-binding Rossmann-like Domain"/>
    <property type="match status" value="1"/>
</dbReference>
<gene>
    <name evidence="3" type="ORF">METZ01_LOCUS230989</name>
</gene>
<organism evidence="3">
    <name type="scientific">marine metagenome</name>
    <dbReference type="NCBI Taxonomy" id="408172"/>
    <lineage>
        <taxon>unclassified sequences</taxon>
        <taxon>metagenomes</taxon>
        <taxon>ecological metagenomes</taxon>
    </lineage>
</organism>
<evidence type="ECO:0000256" key="2">
    <source>
        <dbReference type="ARBA" id="ARBA00023002"/>
    </source>
</evidence>
<comment type="similarity">
    <text evidence="1">Belongs to the short-chain dehydrogenases/reductases (SDR) family.</text>
</comment>